<dbReference type="Gramene" id="CDF36792">
    <property type="protein sequence ID" value="CDF36792"/>
    <property type="gene ID" value="CHC_T00005185001"/>
</dbReference>
<evidence type="ECO:0000256" key="3">
    <source>
        <dbReference type="ARBA" id="ARBA00020978"/>
    </source>
</evidence>
<dbReference type="GO" id="GO:0000139">
    <property type="term" value="C:Golgi membrane"/>
    <property type="evidence" value="ECO:0007669"/>
    <property type="project" value="UniProtKB-SubCell"/>
</dbReference>
<dbReference type="AlphaFoldDB" id="R7QE47"/>
<keyword evidence="5" id="KW-0653">Protein transport</keyword>
<dbReference type="PhylomeDB" id="R7QE47"/>
<comment type="subcellular location">
    <subcellularLocation>
        <location evidence="1">Golgi apparatus membrane</location>
        <topology evidence="1">Peripheral membrane protein</topology>
    </subcellularLocation>
</comment>
<dbReference type="RefSeq" id="XP_005716611.1">
    <property type="nucleotide sequence ID" value="XM_005716554.1"/>
</dbReference>
<dbReference type="GO" id="GO:0017119">
    <property type="term" value="C:Golgi transport complex"/>
    <property type="evidence" value="ECO:0007669"/>
    <property type="project" value="InterPro"/>
</dbReference>
<proteinExistence type="inferred from homology"/>
<protein>
    <recommendedName>
        <fullName evidence="3">Conserved oligomeric Golgi complex subunit 1</fullName>
    </recommendedName>
</protein>
<dbReference type="Proteomes" id="UP000012073">
    <property type="component" value="Unassembled WGS sequence"/>
</dbReference>
<dbReference type="Pfam" id="PF08700">
    <property type="entry name" value="VPS51_Exo84_N"/>
    <property type="match status" value="1"/>
</dbReference>
<evidence type="ECO:0000256" key="5">
    <source>
        <dbReference type="ARBA" id="ARBA00022927"/>
    </source>
</evidence>
<dbReference type="GO" id="GO:0015031">
    <property type="term" value="P:protein transport"/>
    <property type="evidence" value="ECO:0007669"/>
    <property type="project" value="UniProtKB-KW"/>
</dbReference>
<name>R7QE47_CHOCR</name>
<evidence type="ECO:0000256" key="1">
    <source>
        <dbReference type="ARBA" id="ARBA00004395"/>
    </source>
</evidence>
<dbReference type="InterPro" id="IPR033370">
    <property type="entry name" value="COG1"/>
</dbReference>
<comment type="similarity">
    <text evidence="2">Belongs to the COG1 family.</text>
</comment>
<sequence length="893" mass="97284">MRVSEIRAIESKIRHEAEDKSDSLRELLGTRYKDLLRAADEITTIRDASSNNVRDALRNLAKSATQLREHFAEKSGQNPDSPAPVTDDLARRKKVHVIGSKLKHIVDSPEVLYAHLEAGHVYEAAVRYFLASRNYQELKNTQGVEGVANRFAERRWDQVQVFKNQVLAAAEKKLITPGSDPALYSRVLAALFILSGKDRDVMTTVQGMLASRISWIEDANRGPSKAVPARMRALAAIVSDSISCMSKTFWNTESGVEPLLRDVDIAAADEVKLLRESNALKNACASWITDVKGWVGEHGKDILASADTSRILADTLGGIDEVFQAESWANDCQTALGQPPRFVLNIFTPVISERAATVASESVQRSVDNVLSDIEGVWADLSVGSHRGKLLWSAISSQALKWNIDSLDGSEVGSETGRSGGEADDIVRNLVCDGPVSKVIEVFESSLSESLRDVTILTRRVPSVSQAFDASVRDFLPRVLDGLQSHLDSIPLTFSDDPTSAEPSCEHVMEKALFISRIAAALGSAELVRSVYSFCDSVTEGHSQNALTASTSHDVASSKKSLQNFVHKAFDICEKGYRTWANRLCSRLRDQLYSELVSEGAILVKIGWASTAGSESESEKMKPDSFSDMRYPTSASTAATKFVLRACNYANRAGGFALPESAISFLREEMSRAAEHAYREAFVFYFPKHGGKKDSASLRESEQPEVAVMQMLFDVLVLKRLLPEAPKESRARNSKEGLNAIEQQLHSAIDPINFASCKKALHGSVDGYCGRTSVMFGTITRRGVSNSSPRKRPLISSSQLASSNLVSLSRTVPRFTYLPAPMPSTYTTAGVSTAGLSAKAALGALRSEAAAANGSSFGKREVESSVAEYASKVSESVGRLGRGFFESWTRKAG</sequence>
<organism evidence="8 9">
    <name type="scientific">Chondrus crispus</name>
    <name type="common">Carrageen Irish moss</name>
    <name type="synonym">Polymorpha crispa</name>
    <dbReference type="NCBI Taxonomy" id="2769"/>
    <lineage>
        <taxon>Eukaryota</taxon>
        <taxon>Rhodophyta</taxon>
        <taxon>Florideophyceae</taxon>
        <taxon>Rhodymeniophycidae</taxon>
        <taxon>Gigartinales</taxon>
        <taxon>Gigartinaceae</taxon>
        <taxon>Chondrus</taxon>
    </lineage>
</organism>
<dbReference type="OMA" id="DNPRRQT"/>
<dbReference type="PANTHER" id="PTHR31658">
    <property type="entry name" value="CONSERVED OLIGOMERIC GOLGI COMPLEX SUBUNIT 1"/>
    <property type="match status" value="1"/>
</dbReference>
<keyword evidence="4" id="KW-0813">Transport</keyword>
<evidence type="ECO:0000256" key="4">
    <source>
        <dbReference type="ARBA" id="ARBA00022448"/>
    </source>
</evidence>
<evidence type="ECO:0000313" key="9">
    <source>
        <dbReference type="Proteomes" id="UP000012073"/>
    </source>
</evidence>
<gene>
    <name evidence="8" type="ORF">CHC_T00005185001</name>
</gene>
<accession>R7QE47</accession>
<dbReference type="EMBL" id="HG001803">
    <property type="protein sequence ID" value="CDF36792.1"/>
    <property type="molecule type" value="Genomic_DNA"/>
</dbReference>
<dbReference type="PANTHER" id="PTHR31658:SF0">
    <property type="entry name" value="CONSERVED OLIGOMERIC GOLGI COMPLEX SUBUNIT 1"/>
    <property type="match status" value="1"/>
</dbReference>
<dbReference type="OrthoDB" id="46189at2759"/>
<evidence type="ECO:0000256" key="2">
    <source>
        <dbReference type="ARBA" id="ARBA00006653"/>
    </source>
</evidence>
<evidence type="ECO:0000256" key="6">
    <source>
        <dbReference type="ARBA" id="ARBA00023034"/>
    </source>
</evidence>
<evidence type="ECO:0000313" key="8">
    <source>
        <dbReference type="EMBL" id="CDF36792.1"/>
    </source>
</evidence>
<dbReference type="STRING" id="2769.R7QE47"/>
<dbReference type="GO" id="GO:0006891">
    <property type="term" value="P:intra-Golgi vesicle-mediated transport"/>
    <property type="evidence" value="ECO:0007669"/>
    <property type="project" value="InterPro"/>
</dbReference>
<keyword evidence="7" id="KW-0472">Membrane</keyword>
<reference evidence="9" key="1">
    <citation type="journal article" date="2013" name="Proc. Natl. Acad. Sci. U.S.A.">
        <title>Genome structure and metabolic features in the red seaweed Chondrus crispus shed light on evolution of the Archaeplastida.</title>
        <authorList>
            <person name="Collen J."/>
            <person name="Porcel B."/>
            <person name="Carre W."/>
            <person name="Ball S.G."/>
            <person name="Chaparro C."/>
            <person name="Tonon T."/>
            <person name="Barbeyron T."/>
            <person name="Michel G."/>
            <person name="Noel B."/>
            <person name="Valentin K."/>
            <person name="Elias M."/>
            <person name="Artiguenave F."/>
            <person name="Arun A."/>
            <person name="Aury J.M."/>
            <person name="Barbosa-Neto J.F."/>
            <person name="Bothwell J.H."/>
            <person name="Bouget F.Y."/>
            <person name="Brillet L."/>
            <person name="Cabello-Hurtado F."/>
            <person name="Capella-Gutierrez S."/>
            <person name="Charrier B."/>
            <person name="Cladiere L."/>
            <person name="Cock J.M."/>
            <person name="Coelho S.M."/>
            <person name="Colleoni C."/>
            <person name="Czjzek M."/>
            <person name="Da Silva C."/>
            <person name="Delage L."/>
            <person name="Denoeud F."/>
            <person name="Deschamps P."/>
            <person name="Dittami S.M."/>
            <person name="Gabaldon T."/>
            <person name="Gachon C.M."/>
            <person name="Groisillier A."/>
            <person name="Herve C."/>
            <person name="Jabbari K."/>
            <person name="Katinka M."/>
            <person name="Kloareg B."/>
            <person name="Kowalczyk N."/>
            <person name="Labadie K."/>
            <person name="Leblanc C."/>
            <person name="Lopez P.J."/>
            <person name="McLachlan D.H."/>
            <person name="Meslet-Cladiere L."/>
            <person name="Moustafa A."/>
            <person name="Nehr Z."/>
            <person name="Nyvall Collen P."/>
            <person name="Panaud O."/>
            <person name="Partensky F."/>
            <person name="Poulain J."/>
            <person name="Rensing S.A."/>
            <person name="Rousvoal S."/>
            <person name="Samson G."/>
            <person name="Symeonidi A."/>
            <person name="Weissenbach J."/>
            <person name="Zambounis A."/>
            <person name="Wincker P."/>
            <person name="Boyen C."/>
        </authorList>
    </citation>
    <scope>NUCLEOTIDE SEQUENCE [LARGE SCALE GENOMIC DNA]</scope>
    <source>
        <strain evidence="9">cv. Stackhouse</strain>
    </source>
</reference>
<evidence type="ECO:0000256" key="7">
    <source>
        <dbReference type="ARBA" id="ARBA00023136"/>
    </source>
</evidence>
<dbReference type="KEGG" id="ccp:CHC_T00005185001"/>
<dbReference type="GeneID" id="17324352"/>
<keyword evidence="9" id="KW-1185">Reference proteome</keyword>
<keyword evidence="6" id="KW-0333">Golgi apparatus</keyword>